<proteinExistence type="predicted"/>
<feature type="chain" id="PRO_5031403695" description="Carbamoyltransferase domain-containing protein" evidence="1">
    <location>
        <begin position="16"/>
        <end position="452"/>
    </location>
</feature>
<reference evidence="2" key="1">
    <citation type="submission" date="2021-01" db="EMBL/GenBank/DDBJ databases">
        <authorList>
            <person name="Corre E."/>
            <person name="Pelletier E."/>
            <person name="Niang G."/>
            <person name="Scheremetjew M."/>
            <person name="Finn R."/>
            <person name="Kale V."/>
            <person name="Holt S."/>
            <person name="Cochrane G."/>
            <person name="Meng A."/>
            <person name="Brown T."/>
            <person name="Cohen L."/>
        </authorList>
    </citation>
    <scope>NUCLEOTIDE SEQUENCE</scope>
    <source>
        <strain evidence="2">379</strain>
    </source>
</reference>
<dbReference type="Gene3D" id="3.30.420.40">
    <property type="match status" value="1"/>
</dbReference>
<dbReference type="EMBL" id="HBIR01045557">
    <property type="protein sequence ID" value="CAE0579437.1"/>
    <property type="molecule type" value="Transcribed_RNA"/>
</dbReference>
<gene>
    <name evidence="2" type="ORF">EHUX00137_LOCUS35576</name>
</gene>
<evidence type="ECO:0000313" key="2">
    <source>
        <dbReference type="EMBL" id="CAE0579437.1"/>
    </source>
</evidence>
<sequence length="452" mass="46912">MAVATLSSTLSSVLAVTTPPRLVVGLNKYSHDAAATVLDANSGRVRYSAARERLTRKKHDGGGCGALVAAGVASAGGTLCDVAAVVANNHHAPIAPLERRLAAWAESSNAGDEMISRLDVANLLPEVPRRIEISHHLAHAAAASATAPFDSGLVVVMDGMGERRSDLVGRAAGAAPLDRVDYSAAEWPEYVSDALLPGYDTCVQAGAAASDAARESESAYLFETVAARGGRRHRVLRPVYKRWAAETSQLGFSDWYHDFDGLGGVYSRVAAHVFGDWNTCGKVMGLAPWVRGWGGEATAGEAVRGAAWGAVTAAEWACDAARELKAVPTLCSGRLLRDDNTPGDFAVRSAELEKYLSGPAQRGAGPAWSDPRRRAAAAALSAAVQRDLEACATDFLATLRSIHAPCCERLAIAGGVGLNSVLNGITAAEGAAVGECLVAARAGAASLHANEL</sequence>
<dbReference type="PANTHER" id="PTHR34847">
    <property type="entry name" value="NODULATION PROTEIN U"/>
    <property type="match status" value="1"/>
</dbReference>
<feature type="signal peptide" evidence="1">
    <location>
        <begin position="1"/>
        <end position="15"/>
    </location>
</feature>
<name>A0A7S3WV70_EMIHU</name>
<dbReference type="PANTHER" id="PTHR34847:SF1">
    <property type="entry name" value="NODULATION PROTEIN U"/>
    <property type="match status" value="1"/>
</dbReference>
<evidence type="ECO:0008006" key="3">
    <source>
        <dbReference type="Google" id="ProtNLM"/>
    </source>
</evidence>
<accession>A0A7S3WV70</accession>
<organism evidence="2">
    <name type="scientific">Emiliania huxleyi</name>
    <name type="common">Coccolithophore</name>
    <name type="synonym">Pontosphaera huxleyi</name>
    <dbReference type="NCBI Taxonomy" id="2903"/>
    <lineage>
        <taxon>Eukaryota</taxon>
        <taxon>Haptista</taxon>
        <taxon>Haptophyta</taxon>
        <taxon>Prymnesiophyceae</taxon>
        <taxon>Isochrysidales</taxon>
        <taxon>Noelaerhabdaceae</taxon>
        <taxon>Emiliania</taxon>
    </lineage>
</organism>
<evidence type="ECO:0000256" key="1">
    <source>
        <dbReference type="SAM" id="SignalP"/>
    </source>
</evidence>
<dbReference type="AlphaFoldDB" id="A0A7S3WV70"/>
<protein>
    <recommendedName>
        <fullName evidence="3">Carbamoyltransferase domain-containing protein</fullName>
    </recommendedName>
</protein>
<dbReference type="InterPro" id="IPR051338">
    <property type="entry name" value="NodU/CmcH_Carbamoyltrnsfr"/>
</dbReference>
<keyword evidence="1" id="KW-0732">Signal</keyword>